<protein>
    <submittedName>
        <fullName evidence="2">Uncharacterized protein</fullName>
    </submittedName>
</protein>
<sequence length="68" mass="7681">MALAKIVLSTVGSIVVTTMLVCSIIHDYIPLELHEYLFFGLKNMFTKLSNQLTMVIAEFDGLINNEIY</sequence>
<dbReference type="OrthoDB" id="10251412at2759"/>
<feature type="transmembrane region" description="Helical" evidence="1">
    <location>
        <begin position="6"/>
        <end position="29"/>
    </location>
</feature>
<dbReference type="EMBL" id="JACXVP010000003">
    <property type="protein sequence ID" value="KAG5614271.1"/>
    <property type="molecule type" value="Genomic_DNA"/>
</dbReference>
<keyword evidence="1" id="KW-0812">Transmembrane</keyword>
<accession>A0A9J5ZQF5</accession>
<proteinExistence type="predicted"/>
<evidence type="ECO:0000256" key="1">
    <source>
        <dbReference type="SAM" id="Phobius"/>
    </source>
</evidence>
<name>A0A9J5ZQF5_SOLCO</name>
<dbReference type="Proteomes" id="UP000824120">
    <property type="component" value="Chromosome 3"/>
</dbReference>
<evidence type="ECO:0000313" key="3">
    <source>
        <dbReference type="Proteomes" id="UP000824120"/>
    </source>
</evidence>
<organism evidence="2 3">
    <name type="scientific">Solanum commersonii</name>
    <name type="common">Commerson's wild potato</name>
    <name type="synonym">Commerson's nightshade</name>
    <dbReference type="NCBI Taxonomy" id="4109"/>
    <lineage>
        <taxon>Eukaryota</taxon>
        <taxon>Viridiplantae</taxon>
        <taxon>Streptophyta</taxon>
        <taxon>Embryophyta</taxon>
        <taxon>Tracheophyta</taxon>
        <taxon>Spermatophyta</taxon>
        <taxon>Magnoliopsida</taxon>
        <taxon>eudicotyledons</taxon>
        <taxon>Gunneridae</taxon>
        <taxon>Pentapetalae</taxon>
        <taxon>asterids</taxon>
        <taxon>lamiids</taxon>
        <taxon>Solanales</taxon>
        <taxon>Solanaceae</taxon>
        <taxon>Solanoideae</taxon>
        <taxon>Solaneae</taxon>
        <taxon>Solanum</taxon>
    </lineage>
</organism>
<comment type="caution">
    <text evidence="2">The sequence shown here is derived from an EMBL/GenBank/DDBJ whole genome shotgun (WGS) entry which is preliminary data.</text>
</comment>
<dbReference type="AlphaFoldDB" id="A0A9J5ZQF5"/>
<evidence type="ECO:0000313" key="2">
    <source>
        <dbReference type="EMBL" id="KAG5614271.1"/>
    </source>
</evidence>
<keyword evidence="1" id="KW-1133">Transmembrane helix</keyword>
<reference evidence="2 3" key="1">
    <citation type="submission" date="2020-09" db="EMBL/GenBank/DDBJ databases">
        <title>De no assembly of potato wild relative species, Solanum commersonii.</title>
        <authorList>
            <person name="Cho K."/>
        </authorList>
    </citation>
    <scope>NUCLEOTIDE SEQUENCE [LARGE SCALE GENOMIC DNA]</scope>
    <source>
        <strain evidence="2">LZ3.2</strain>
        <tissue evidence="2">Leaf</tissue>
    </source>
</reference>
<keyword evidence="1" id="KW-0472">Membrane</keyword>
<keyword evidence="3" id="KW-1185">Reference proteome</keyword>
<gene>
    <name evidence="2" type="ORF">H5410_014095</name>
</gene>